<feature type="region of interest" description="Disordered" evidence="1">
    <location>
        <begin position="1"/>
        <end position="54"/>
    </location>
</feature>
<comment type="caution">
    <text evidence="2">The sequence shown here is derived from an EMBL/GenBank/DDBJ whole genome shotgun (WGS) entry which is preliminary data.</text>
</comment>
<evidence type="ECO:0000313" key="3">
    <source>
        <dbReference type="Proteomes" id="UP000503640"/>
    </source>
</evidence>
<reference evidence="3" key="1">
    <citation type="journal article" date="2020" name="Appl. Environ. Microbiol.">
        <title>Diazotrophic Anaeromyxobacter Isolates from Soils.</title>
        <authorList>
            <person name="Masuda Y."/>
            <person name="Yamanaka H."/>
            <person name="Xu Z.X."/>
            <person name="Shiratori Y."/>
            <person name="Aono T."/>
            <person name="Amachi S."/>
            <person name="Senoo K."/>
            <person name="Itoh H."/>
        </authorList>
    </citation>
    <scope>NUCLEOTIDE SEQUENCE [LARGE SCALE GENOMIC DNA]</scope>
    <source>
        <strain evidence="3">R267</strain>
    </source>
</reference>
<sequence length="54" mass="6058">MAETKKGGFHALEERIHQLEEDDKKREQQASAEPERGRGSKRGEGEAAPPAERK</sequence>
<protein>
    <submittedName>
        <fullName evidence="2">Uncharacterized protein</fullName>
    </submittedName>
</protein>
<name>A0A7I9VGK8_9BACT</name>
<dbReference type="AlphaFoldDB" id="A0A7I9VGK8"/>
<gene>
    <name evidence="2" type="ORF">AMYX_02770</name>
</gene>
<proteinExistence type="predicted"/>
<dbReference type="EMBL" id="BJTG01000001">
    <property type="protein sequence ID" value="GEJ55536.1"/>
    <property type="molecule type" value="Genomic_DNA"/>
</dbReference>
<evidence type="ECO:0000313" key="2">
    <source>
        <dbReference type="EMBL" id="GEJ55536.1"/>
    </source>
</evidence>
<accession>A0A7I9VGK8</accession>
<keyword evidence="3" id="KW-1185">Reference proteome</keyword>
<dbReference type="Proteomes" id="UP000503640">
    <property type="component" value="Unassembled WGS sequence"/>
</dbReference>
<organism evidence="2 3">
    <name type="scientific">Anaeromyxobacter diazotrophicus</name>
    <dbReference type="NCBI Taxonomy" id="2590199"/>
    <lineage>
        <taxon>Bacteria</taxon>
        <taxon>Pseudomonadati</taxon>
        <taxon>Myxococcota</taxon>
        <taxon>Myxococcia</taxon>
        <taxon>Myxococcales</taxon>
        <taxon>Cystobacterineae</taxon>
        <taxon>Anaeromyxobacteraceae</taxon>
        <taxon>Anaeromyxobacter</taxon>
    </lineage>
</organism>
<evidence type="ECO:0000256" key="1">
    <source>
        <dbReference type="SAM" id="MobiDB-lite"/>
    </source>
</evidence>
<dbReference type="RefSeq" id="WP_176062075.1">
    <property type="nucleotide sequence ID" value="NZ_BJTG01000001.1"/>
</dbReference>